<name>A0ABP8E6W7_9MICO</name>
<gene>
    <name evidence="2" type="ORF">GCM10022256_34330</name>
</gene>
<evidence type="ECO:0000313" key="3">
    <source>
        <dbReference type="Proteomes" id="UP001501594"/>
    </source>
</evidence>
<dbReference type="InterPro" id="IPR021391">
    <property type="entry name" value="DUF3027"/>
</dbReference>
<evidence type="ECO:0000313" key="2">
    <source>
        <dbReference type="EMBL" id="GAA4267821.1"/>
    </source>
</evidence>
<accession>A0ABP8E6W7</accession>
<feature type="compositionally biased region" description="Low complexity" evidence="1">
    <location>
        <begin position="101"/>
        <end position="110"/>
    </location>
</feature>
<proteinExistence type="predicted"/>
<evidence type="ECO:0000256" key="1">
    <source>
        <dbReference type="SAM" id="MobiDB-lite"/>
    </source>
</evidence>
<comment type="caution">
    <text evidence="2">The sequence shown here is derived from an EMBL/GenBank/DDBJ whole genome shotgun (WGS) entry which is preliminary data.</text>
</comment>
<protein>
    <recommendedName>
        <fullName evidence="4">DUF3027 domain-containing protein</fullName>
    </recommendedName>
</protein>
<feature type="region of interest" description="Disordered" evidence="1">
    <location>
        <begin position="101"/>
        <end position="210"/>
    </location>
</feature>
<evidence type="ECO:0008006" key="4">
    <source>
        <dbReference type="Google" id="ProtNLM"/>
    </source>
</evidence>
<dbReference type="Pfam" id="PF11228">
    <property type="entry name" value="DUF3027"/>
    <property type="match status" value="1"/>
</dbReference>
<dbReference type="EMBL" id="BAABAU010000007">
    <property type="protein sequence ID" value="GAA4267821.1"/>
    <property type="molecule type" value="Genomic_DNA"/>
</dbReference>
<reference evidence="3" key="1">
    <citation type="journal article" date="2019" name="Int. J. Syst. Evol. Microbiol.">
        <title>The Global Catalogue of Microorganisms (GCM) 10K type strain sequencing project: providing services to taxonomists for standard genome sequencing and annotation.</title>
        <authorList>
            <consortium name="The Broad Institute Genomics Platform"/>
            <consortium name="The Broad Institute Genome Sequencing Center for Infectious Disease"/>
            <person name="Wu L."/>
            <person name="Ma J."/>
        </authorList>
    </citation>
    <scope>NUCLEOTIDE SEQUENCE [LARGE SCALE GENOMIC DNA]</scope>
    <source>
        <strain evidence="3">JCM 17442</strain>
    </source>
</reference>
<organism evidence="2 3">
    <name type="scientific">Frondihabitans peucedani</name>
    <dbReference type="NCBI Taxonomy" id="598626"/>
    <lineage>
        <taxon>Bacteria</taxon>
        <taxon>Bacillati</taxon>
        <taxon>Actinomycetota</taxon>
        <taxon>Actinomycetes</taxon>
        <taxon>Micrococcales</taxon>
        <taxon>Microbacteriaceae</taxon>
        <taxon>Frondihabitans</taxon>
    </lineage>
</organism>
<dbReference type="Proteomes" id="UP001501594">
    <property type="component" value="Unassembled WGS sequence"/>
</dbReference>
<sequence length="210" mass="22538">MPDAAPADSSLYSLAREALLEITRDDTIGEPRDVSVDDQGVTTVRFENTLPGYPGWLWTVSVATLEGQEPTVLETELLPGDSSLLAPDWVPWVERLAEYEASQEAAAAAGDADDDESDDGDSDDESDDDDSDDDPDDDDDDFDEDDDESDDEDADDDEVELLGDAGDDEFDGIDIEEAAEAAGLEGDDDADSDDDADADDDDADRAEGTR</sequence>
<feature type="compositionally biased region" description="Acidic residues" evidence="1">
    <location>
        <begin position="111"/>
        <end position="204"/>
    </location>
</feature>
<dbReference type="RefSeq" id="WP_344798478.1">
    <property type="nucleotide sequence ID" value="NZ_BAABAU010000007.1"/>
</dbReference>
<keyword evidence="3" id="KW-1185">Reference proteome</keyword>